<dbReference type="PANTHER" id="PTHR43580:SF2">
    <property type="entry name" value="CYTOKINE-LIKE NUCLEAR FACTOR N-PAC"/>
    <property type="match status" value="1"/>
</dbReference>
<name>A0A7H1NU97_9PROT</name>
<evidence type="ECO:0000256" key="3">
    <source>
        <dbReference type="PIRSR" id="PIRSR000103-1"/>
    </source>
</evidence>
<dbReference type="KEGG" id="ebla:JGUZn3_21550"/>
<feature type="domain" description="6-phosphogluconate dehydrogenase NADP-binding" evidence="4">
    <location>
        <begin position="6"/>
        <end position="158"/>
    </location>
</feature>
<dbReference type="SUPFAM" id="SSF51735">
    <property type="entry name" value="NAD(P)-binding Rossmann-fold domains"/>
    <property type="match status" value="1"/>
</dbReference>
<dbReference type="InterPro" id="IPR006115">
    <property type="entry name" value="6PGDH_NADP-bd"/>
</dbReference>
<organism evidence="6 7">
    <name type="scientific">Entomobacter blattae</name>
    <dbReference type="NCBI Taxonomy" id="2762277"/>
    <lineage>
        <taxon>Bacteria</taxon>
        <taxon>Pseudomonadati</taxon>
        <taxon>Pseudomonadota</taxon>
        <taxon>Alphaproteobacteria</taxon>
        <taxon>Acetobacterales</taxon>
        <taxon>Acetobacteraceae</taxon>
        <taxon>Entomobacter</taxon>
    </lineage>
</organism>
<gene>
    <name evidence="6" type="primary">hgd</name>
    <name evidence="6" type="ORF">JGUZn3_21550</name>
</gene>
<dbReference type="Gene3D" id="3.40.50.720">
    <property type="entry name" value="NAD(P)-binding Rossmann-like Domain"/>
    <property type="match status" value="1"/>
</dbReference>
<dbReference type="Pfam" id="PF14833">
    <property type="entry name" value="NAD_binding_11"/>
    <property type="match status" value="1"/>
</dbReference>
<reference evidence="6 7" key="1">
    <citation type="submission" date="2020-08" db="EMBL/GenBank/DDBJ databases">
        <title>Complete genome sequence of Entomobacter blattae G55GP.</title>
        <authorList>
            <person name="Poehlein A."/>
            <person name="Guzman J."/>
            <person name="Daniel R."/>
            <person name="Vilcinskas A."/>
        </authorList>
    </citation>
    <scope>NUCLEOTIDE SEQUENCE [LARGE SCALE GENOMIC DNA]</scope>
    <source>
        <strain evidence="6 7">G55GP</strain>
    </source>
</reference>
<dbReference type="PIRSF" id="PIRSF000103">
    <property type="entry name" value="HIBADH"/>
    <property type="match status" value="1"/>
</dbReference>
<dbReference type="GO" id="GO:0043718">
    <property type="term" value="F:2-hydroxymethylglutarate dehydrogenase activity"/>
    <property type="evidence" value="ECO:0007669"/>
    <property type="project" value="UniProtKB-EC"/>
</dbReference>
<evidence type="ECO:0000256" key="1">
    <source>
        <dbReference type="ARBA" id="ARBA00023002"/>
    </source>
</evidence>
<dbReference type="PANTHER" id="PTHR43580">
    <property type="entry name" value="OXIDOREDUCTASE GLYR1-RELATED"/>
    <property type="match status" value="1"/>
</dbReference>
<dbReference type="Pfam" id="PF03446">
    <property type="entry name" value="NAD_binding_2"/>
    <property type="match status" value="1"/>
</dbReference>
<dbReference type="GO" id="GO:0050661">
    <property type="term" value="F:NADP binding"/>
    <property type="evidence" value="ECO:0007669"/>
    <property type="project" value="InterPro"/>
</dbReference>
<evidence type="ECO:0000259" key="4">
    <source>
        <dbReference type="Pfam" id="PF03446"/>
    </source>
</evidence>
<dbReference type="Proteomes" id="UP000516349">
    <property type="component" value="Chromosome"/>
</dbReference>
<feature type="active site" evidence="3">
    <location>
        <position position="171"/>
    </location>
</feature>
<evidence type="ECO:0000256" key="2">
    <source>
        <dbReference type="ARBA" id="ARBA00023027"/>
    </source>
</evidence>
<dbReference type="InterPro" id="IPR008927">
    <property type="entry name" value="6-PGluconate_DH-like_C_sf"/>
</dbReference>
<evidence type="ECO:0000313" key="7">
    <source>
        <dbReference type="Proteomes" id="UP000516349"/>
    </source>
</evidence>
<feature type="domain" description="3-hydroxyisobutyrate dehydrogenase-like NAD-binding" evidence="5">
    <location>
        <begin position="165"/>
        <end position="282"/>
    </location>
</feature>
<evidence type="ECO:0000259" key="5">
    <source>
        <dbReference type="Pfam" id="PF14833"/>
    </source>
</evidence>
<dbReference type="RefSeq" id="WP_203413527.1">
    <property type="nucleotide sequence ID" value="NZ_CP060244.1"/>
</dbReference>
<accession>A0A7H1NU97</accession>
<sequence length="288" mass="30131">MDAFETIGFIGYGAMASRMGANLKKAGYSIVAYTPSGKGGTDTTIPFFSSPKAVAEKTNCVIICVPKDCDLATSTYGPEGVFAGLKKGSLVINTSTVSPEASETLYHYGKDRGIDVLDAPVSGSTPEAEAAQLIILAGGENQAFEKAQPIFNHIGRIALHAGPAGHGARLKLVVNGIMGATLAVIAEGVAYGEASGIERDTLYHALSELAVISPHHKRKLGLAQKKDFSPTFPGSLMLKDMGLLMNAALAVKAALPTMAVATQQLTRSTKAYPTQDYSALLGLVEKEE</sequence>
<dbReference type="Gene3D" id="1.10.1040.10">
    <property type="entry name" value="N-(1-d-carboxylethyl)-l-norvaline Dehydrogenase, domain 2"/>
    <property type="match status" value="1"/>
</dbReference>
<dbReference type="InterPro" id="IPR013328">
    <property type="entry name" value="6PGD_dom2"/>
</dbReference>
<keyword evidence="2" id="KW-0520">NAD</keyword>
<dbReference type="EMBL" id="CP060244">
    <property type="protein sequence ID" value="QNT79357.1"/>
    <property type="molecule type" value="Genomic_DNA"/>
</dbReference>
<dbReference type="EC" id="1.1.1.291" evidence="6"/>
<keyword evidence="7" id="KW-1185">Reference proteome</keyword>
<dbReference type="InterPro" id="IPR036291">
    <property type="entry name" value="NAD(P)-bd_dom_sf"/>
</dbReference>
<protein>
    <submittedName>
        <fullName evidence="6">2-(Hydroxymethyl)glutarate dehydrogenase</fullName>
        <ecNumber evidence="6">1.1.1.291</ecNumber>
    </submittedName>
</protein>
<dbReference type="AlphaFoldDB" id="A0A7H1NU97"/>
<dbReference type="SUPFAM" id="SSF48179">
    <property type="entry name" value="6-phosphogluconate dehydrogenase C-terminal domain-like"/>
    <property type="match status" value="1"/>
</dbReference>
<keyword evidence="1 6" id="KW-0560">Oxidoreductase</keyword>
<dbReference type="InterPro" id="IPR015815">
    <property type="entry name" value="HIBADH-related"/>
</dbReference>
<dbReference type="InterPro" id="IPR051265">
    <property type="entry name" value="HIBADH-related_NP60_sf"/>
</dbReference>
<proteinExistence type="predicted"/>
<dbReference type="InterPro" id="IPR029154">
    <property type="entry name" value="HIBADH-like_NADP-bd"/>
</dbReference>
<evidence type="ECO:0000313" key="6">
    <source>
        <dbReference type="EMBL" id="QNT79357.1"/>
    </source>
</evidence>
<dbReference type="GO" id="GO:0051287">
    <property type="term" value="F:NAD binding"/>
    <property type="evidence" value="ECO:0007669"/>
    <property type="project" value="InterPro"/>
</dbReference>